<sequence>MRNTLNRERNFVNHARHELRTPIAVTRSSSALLHRVIDSENKKVNNLASRRPWPL</sequence>
<dbReference type="EMBL" id="CP001103">
    <property type="protein sequence ID" value="AEA96831.1"/>
    <property type="molecule type" value="Genomic_DNA"/>
</dbReference>
<name>F2G8W6_ALTMD</name>
<evidence type="ECO:0000313" key="2">
    <source>
        <dbReference type="Proteomes" id="UP000001870"/>
    </source>
</evidence>
<keyword evidence="1" id="KW-0418">Kinase</keyword>
<dbReference type="AlphaFoldDB" id="F2G8W6"/>
<organism evidence="1 2">
    <name type="scientific">Alteromonas mediterranea (strain DSM 17117 / CIP 110805 / LMG 28347 / Deep ecotype)</name>
    <dbReference type="NCBI Taxonomy" id="1774373"/>
    <lineage>
        <taxon>Bacteria</taxon>
        <taxon>Pseudomonadati</taxon>
        <taxon>Pseudomonadota</taxon>
        <taxon>Gammaproteobacteria</taxon>
        <taxon>Alteromonadales</taxon>
        <taxon>Alteromonadaceae</taxon>
        <taxon>Alteromonas/Salinimonas group</taxon>
        <taxon>Alteromonas</taxon>
    </lineage>
</organism>
<accession>F2G8W6</accession>
<evidence type="ECO:0000313" key="1">
    <source>
        <dbReference type="EMBL" id="AEA96831.1"/>
    </source>
</evidence>
<dbReference type="SUPFAM" id="SSF47384">
    <property type="entry name" value="Homodimeric domain of signal transducing histidine kinase"/>
    <property type="match status" value="1"/>
</dbReference>
<dbReference type="Proteomes" id="UP000001870">
    <property type="component" value="Chromosome"/>
</dbReference>
<dbReference type="HOGENOM" id="CLU_3021652_0_0_6"/>
<reference evidence="1 2" key="1">
    <citation type="journal article" date="2008" name="ISME J.">
        <title>Comparative genomics of two ecotypes of the marine planktonic copiotroph Alteromonas macleodii suggests alternative lifestyles associated with different kinds of particulate organic matter.</title>
        <authorList>
            <person name="Ivars-Martinez E."/>
            <person name="Martin-Cuadrado A.B."/>
            <person name="D'Auria G."/>
            <person name="Mira A."/>
            <person name="Ferriera S."/>
            <person name="Johnson J."/>
            <person name="Friedman R."/>
            <person name="Rodriguez-Valera F."/>
        </authorList>
    </citation>
    <scope>NUCLEOTIDE SEQUENCE [LARGE SCALE GENOMIC DNA]</scope>
    <source>
        <strain evidence="2">DSM 17117 / CIP 110805 / LMG 28347 / Deep ecotype</strain>
    </source>
</reference>
<reference evidence="1 2" key="2">
    <citation type="journal article" date="2015" name="Antonie Van Leeuwenhoek">
        <title>Ecophysiological diversity of a novel member of the genus Alteromonas, and description of Alteromonas mediterranea sp. nov.</title>
        <authorList>
            <person name="Ivanova E.P."/>
            <person name="Lopez-Perez M."/>
            <person name="Zabalos M."/>
            <person name="Nguyen S.H."/>
            <person name="Webb H.K."/>
            <person name="Ryan J."/>
            <person name="Lagutin K."/>
            <person name="Vyssotski M."/>
            <person name="Crawford R.J."/>
            <person name="Rodriguez-Valera F."/>
        </authorList>
    </citation>
    <scope>NUCLEOTIDE SEQUENCE [LARGE SCALE GENOMIC DNA]</scope>
    <source>
        <strain evidence="2">DSM 17117 / CIP 110805 / LMG 28347 / Deep ecotype</strain>
    </source>
</reference>
<protein>
    <submittedName>
        <fullName evidence="1">Histidine kinase</fullName>
    </submittedName>
</protein>
<proteinExistence type="predicted"/>
<gene>
    <name evidence="1" type="ordered locus">MADE_1003415</name>
</gene>
<dbReference type="Gene3D" id="1.10.287.130">
    <property type="match status" value="1"/>
</dbReference>
<keyword evidence="2" id="KW-1185">Reference proteome</keyword>
<dbReference type="GO" id="GO:0000155">
    <property type="term" value="F:phosphorelay sensor kinase activity"/>
    <property type="evidence" value="ECO:0007669"/>
    <property type="project" value="InterPro"/>
</dbReference>
<keyword evidence="1" id="KW-0808">Transferase</keyword>
<dbReference type="KEGG" id="amc:MADE_1003415"/>
<dbReference type="InterPro" id="IPR036097">
    <property type="entry name" value="HisK_dim/P_sf"/>
</dbReference>